<evidence type="ECO:0000313" key="3">
    <source>
        <dbReference type="Proteomes" id="UP001153269"/>
    </source>
</evidence>
<feature type="compositionally biased region" description="Polar residues" evidence="1">
    <location>
        <begin position="87"/>
        <end position="99"/>
    </location>
</feature>
<evidence type="ECO:0000256" key="1">
    <source>
        <dbReference type="SAM" id="MobiDB-lite"/>
    </source>
</evidence>
<gene>
    <name evidence="2" type="ORF">PLEPLA_LOCUS20743</name>
</gene>
<dbReference type="EMBL" id="CADEAL010001459">
    <property type="protein sequence ID" value="CAB1432660.1"/>
    <property type="molecule type" value="Genomic_DNA"/>
</dbReference>
<reference evidence="2" key="1">
    <citation type="submission" date="2020-03" db="EMBL/GenBank/DDBJ databases">
        <authorList>
            <person name="Weist P."/>
        </authorList>
    </citation>
    <scope>NUCLEOTIDE SEQUENCE</scope>
</reference>
<name>A0A9N7YIF6_PLEPL</name>
<accession>A0A9N7YIF6</accession>
<feature type="non-terminal residue" evidence="2">
    <location>
        <position position="206"/>
    </location>
</feature>
<keyword evidence="3" id="KW-1185">Reference proteome</keyword>
<proteinExistence type="predicted"/>
<feature type="region of interest" description="Disordered" evidence="1">
    <location>
        <begin position="69"/>
        <end position="108"/>
    </location>
</feature>
<comment type="caution">
    <text evidence="2">The sequence shown here is derived from an EMBL/GenBank/DDBJ whole genome shotgun (WGS) entry which is preliminary data.</text>
</comment>
<dbReference type="Proteomes" id="UP001153269">
    <property type="component" value="Unassembled WGS sequence"/>
</dbReference>
<dbReference type="AlphaFoldDB" id="A0A9N7YIF6"/>
<sequence>MKPRRVSTDPLVAFTLVYSEQRWSVFEEGFSTALFFRTVIFPWGRISAARITVGSVWAVSYLNMKDGKMEEEEGAEEERNPPPEPSRSLTQTRRVQLSPLTDPHPEMMVDKQREQTVTPRSIDLAPSPLPALANNATLIPPTLNLYESPSAPPPSPPRLTKVINDQPLPPSATTSLRPALALLLESPDLKRTGGLGVLSKMKKTLR</sequence>
<protein>
    <submittedName>
        <fullName evidence="2">Uncharacterized protein</fullName>
    </submittedName>
</protein>
<organism evidence="2 3">
    <name type="scientific">Pleuronectes platessa</name>
    <name type="common">European plaice</name>
    <dbReference type="NCBI Taxonomy" id="8262"/>
    <lineage>
        <taxon>Eukaryota</taxon>
        <taxon>Metazoa</taxon>
        <taxon>Chordata</taxon>
        <taxon>Craniata</taxon>
        <taxon>Vertebrata</taxon>
        <taxon>Euteleostomi</taxon>
        <taxon>Actinopterygii</taxon>
        <taxon>Neopterygii</taxon>
        <taxon>Teleostei</taxon>
        <taxon>Neoteleostei</taxon>
        <taxon>Acanthomorphata</taxon>
        <taxon>Carangaria</taxon>
        <taxon>Pleuronectiformes</taxon>
        <taxon>Pleuronectoidei</taxon>
        <taxon>Pleuronectidae</taxon>
        <taxon>Pleuronectes</taxon>
    </lineage>
</organism>
<evidence type="ECO:0000313" key="2">
    <source>
        <dbReference type="EMBL" id="CAB1432660.1"/>
    </source>
</evidence>